<dbReference type="InterPro" id="IPR013783">
    <property type="entry name" value="Ig-like_fold"/>
</dbReference>
<evidence type="ECO:0000256" key="9">
    <source>
        <dbReference type="SAM" id="SignalP"/>
    </source>
</evidence>
<keyword evidence="12" id="KW-1185">Reference proteome</keyword>
<keyword evidence="6" id="KW-0325">Glycoprotein</keyword>
<evidence type="ECO:0000256" key="1">
    <source>
        <dbReference type="ARBA" id="ARBA00004236"/>
    </source>
</evidence>
<evidence type="ECO:0000313" key="12">
    <source>
        <dbReference type="Proteomes" id="UP000002494"/>
    </source>
</evidence>
<dbReference type="Gene3D" id="2.60.40.10">
    <property type="entry name" value="Immunoglobulins"/>
    <property type="match status" value="2"/>
</dbReference>
<dbReference type="GeneTree" id="ENSGT01050000244808"/>
<dbReference type="PANTHER" id="PTHR11481:SF101">
    <property type="entry name" value="FC RECEPTOR-LIKE PROTEIN 2"/>
    <property type="match status" value="1"/>
</dbReference>
<keyword evidence="4 8" id="KW-0472">Membrane</keyword>
<protein>
    <submittedName>
        <fullName evidence="11">Fc receptor-like 6</fullName>
    </submittedName>
</protein>
<evidence type="ECO:0000256" key="4">
    <source>
        <dbReference type="ARBA" id="ARBA00023136"/>
    </source>
</evidence>
<dbReference type="OMA" id="PPESWAC"/>
<dbReference type="AlphaFoldDB" id="A0A8I6ABT7"/>
<reference evidence="11" key="1">
    <citation type="submission" date="2024-01" db="EMBL/GenBank/DDBJ databases">
        <title>GRCr8: a new rat reference genome assembly contstructed from accurate long reads and long range scaffolding.</title>
        <authorList>
            <person name="Doris P.A."/>
            <person name="Kalbfleisch T."/>
            <person name="Li K."/>
            <person name="Howe K."/>
            <person name="Wood J."/>
        </authorList>
    </citation>
    <scope>NUCLEOTIDE SEQUENCE [LARGE SCALE GENOMIC DNA]</scope>
    <source>
        <strain evidence="11">Brown Norway</strain>
    </source>
</reference>
<comment type="subcellular location">
    <subcellularLocation>
        <location evidence="1">Cell membrane</location>
    </subcellularLocation>
</comment>
<dbReference type="PROSITE" id="PS50835">
    <property type="entry name" value="IG_LIKE"/>
    <property type="match status" value="2"/>
</dbReference>
<keyword evidence="8" id="KW-1133">Transmembrane helix</keyword>
<name>A0A8I6ABT7_RAT</name>
<dbReference type="InterPro" id="IPR050488">
    <property type="entry name" value="Ig_Fc_receptor"/>
</dbReference>
<dbReference type="PANTHER" id="PTHR11481">
    <property type="entry name" value="IMMUNOGLOBULIN FC RECEPTOR"/>
    <property type="match status" value="1"/>
</dbReference>
<evidence type="ECO:0000313" key="13">
    <source>
        <dbReference type="RGD" id="1563939"/>
    </source>
</evidence>
<dbReference type="RGD" id="1563939">
    <property type="gene designation" value="Fcrl6"/>
</dbReference>
<feature type="signal peptide" evidence="9">
    <location>
        <begin position="1"/>
        <end position="16"/>
    </location>
</feature>
<evidence type="ECO:0000256" key="7">
    <source>
        <dbReference type="ARBA" id="ARBA00023319"/>
    </source>
</evidence>
<gene>
    <name evidence="11 13" type="primary">Fcrl6</name>
</gene>
<evidence type="ECO:0000259" key="10">
    <source>
        <dbReference type="PROSITE" id="PS50835"/>
    </source>
</evidence>
<reference evidence="11" key="3">
    <citation type="submission" date="2025-09" db="UniProtKB">
        <authorList>
            <consortium name="Ensembl"/>
        </authorList>
    </citation>
    <scope>IDENTIFICATION</scope>
    <source>
        <strain evidence="11">Brown Norway</strain>
    </source>
</reference>
<dbReference type="SUPFAM" id="SSF48726">
    <property type="entry name" value="Immunoglobulin"/>
    <property type="match status" value="2"/>
</dbReference>
<dbReference type="Proteomes" id="UP000002494">
    <property type="component" value="Chromosome 13"/>
</dbReference>
<keyword evidence="8" id="KW-0812">Transmembrane</keyword>
<evidence type="ECO:0000256" key="3">
    <source>
        <dbReference type="ARBA" id="ARBA00022729"/>
    </source>
</evidence>
<keyword evidence="3 9" id="KW-0732">Signal</keyword>
<organism evidence="11 12">
    <name type="scientific">Rattus norvegicus</name>
    <name type="common">Rat</name>
    <dbReference type="NCBI Taxonomy" id="10116"/>
    <lineage>
        <taxon>Eukaryota</taxon>
        <taxon>Metazoa</taxon>
        <taxon>Chordata</taxon>
        <taxon>Craniata</taxon>
        <taxon>Vertebrata</taxon>
        <taxon>Euteleostomi</taxon>
        <taxon>Mammalia</taxon>
        <taxon>Eutheria</taxon>
        <taxon>Euarchontoglires</taxon>
        <taxon>Glires</taxon>
        <taxon>Rodentia</taxon>
        <taxon>Myomorpha</taxon>
        <taxon>Muroidea</taxon>
        <taxon>Muridae</taxon>
        <taxon>Murinae</taxon>
        <taxon>Rattus</taxon>
    </lineage>
</organism>
<sequence length="269" mass="29938">MLLWMVLLLCVSMTEAQELFQDPVLSRLNSSETSDLLLKCTTKVDPNKPASELFYSFYKDNHIIQNRSHNPLFFISEANEENSGLYQCVVDAKDGTIQKKSDYLDIDLCTSVSQPVLTLQHEATNLAEGDKVKFLCETQLGSLPILYSFYMDGEILGEPLAPSGRAASLLISVKAEWSGKNYSCQAENKVSRDISEPKKFPLVVSGTASMKSTTMVIWLPVLLGGMAMAAAVLIFFKPCKKKKHARPETPTPKDLDSLLYASLTKRRDK</sequence>
<feature type="transmembrane region" description="Helical" evidence="8">
    <location>
        <begin position="215"/>
        <end position="236"/>
    </location>
</feature>
<evidence type="ECO:0000313" key="11">
    <source>
        <dbReference type="Ensembl" id="ENSRNOP00000091307.1"/>
    </source>
</evidence>
<keyword evidence="2" id="KW-1003">Cell membrane</keyword>
<proteinExistence type="predicted"/>
<evidence type="ECO:0000256" key="6">
    <source>
        <dbReference type="ARBA" id="ARBA00023180"/>
    </source>
</evidence>
<reference evidence="11" key="2">
    <citation type="submission" date="2025-08" db="UniProtKB">
        <authorList>
            <consortium name="Ensembl"/>
        </authorList>
    </citation>
    <scope>IDENTIFICATION</scope>
    <source>
        <strain evidence="11">Brown Norway</strain>
    </source>
</reference>
<keyword evidence="5" id="KW-1015">Disulfide bond</keyword>
<feature type="domain" description="Ig-like" evidence="10">
    <location>
        <begin position="115"/>
        <end position="195"/>
    </location>
</feature>
<dbReference type="InterPro" id="IPR007110">
    <property type="entry name" value="Ig-like_dom"/>
</dbReference>
<dbReference type="FunFam" id="2.60.40.10:FF:000357">
    <property type="entry name" value="Fc receptor like 1"/>
    <property type="match status" value="1"/>
</dbReference>
<dbReference type="GO" id="GO:0005886">
    <property type="term" value="C:plasma membrane"/>
    <property type="evidence" value="ECO:0007669"/>
    <property type="project" value="UniProtKB-SubCell"/>
</dbReference>
<dbReference type="Pfam" id="PF13895">
    <property type="entry name" value="Ig_2"/>
    <property type="match status" value="2"/>
</dbReference>
<accession>A0A8I6ABT7</accession>
<evidence type="ECO:0000256" key="8">
    <source>
        <dbReference type="SAM" id="Phobius"/>
    </source>
</evidence>
<dbReference type="Ensembl" id="ENSRNOT00000103749.2">
    <property type="protein sequence ID" value="ENSRNOP00000091307.1"/>
    <property type="gene ID" value="ENSRNOG00000000055.9"/>
</dbReference>
<feature type="domain" description="Ig-like" evidence="10">
    <location>
        <begin position="23"/>
        <end position="98"/>
    </location>
</feature>
<keyword evidence="7" id="KW-0393">Immunoglobulin domain</keyword>
<evidence type="ECO:0000256" key="2">
    <source>
        <dbReference type="ARBA" id="ARBA00022475"/>
    </source>
</evidence>
<dbReference type="InterPro" id="IPR036179">
    <property type="entry name" value="Ig-like_dom_sf"/>
</dbReference>
<evidence type="ECO:0000256" key="5">
    <source>
        <dbReference type="ARBA" id="ARBA00023157"/>
    </source>
</evidence>
<feature type="chain" id="PRO_5035151797" evidence="9">
    <location>
        <begin position="17"/>
        <end position="269"/>
    </location>
</feature>